<name>A0AAE0ZMW3_9GAST</name>
<evidence type="ECO:0000313" key="2">
    <source>
        <dbReference type="Proteomes" id="UP001283361"/>
    </source>
</evidence>
<organism evidence="1 2">
    <name type="scientific">Elysia crispata</name>
    <name type="common">lettuce slug</name>
    <dbReference type="NCBI Taxonomy" id="231223"/>
    <lineage>
        <taxon>Eukaryota</taxon>
        <taxon>Metazoa</taxon>
        <taxon>Spiralia</taxon>
        <taxon>Lophotrochozoa</taxon>
        <taxon>Mollusca</taxon>
        <taxon>Gastropoda</taxon>
        <taxon>Heterobranchia</taxon>
        <taxon>Euthyneura</taxon>
        <taxon>Panpulmonata</taxon>
        <taxon>Sacoglossa</taxon>
        <taxon>Placobranchoidea</taxon>
        <taxon>Plakobranchidae</taxon>
        <taxon>Elysia</taxon>
    </lineage>
</organism>
<comment type="caution">
    <text evidence="1">The sequence shown here is derived from an EMBL/GenBank/DDBJ whole genome shotgun (WGS) entry which is preliminary data.</text>
</comment>
<keyword evidence="2" id="KW-1185">Reference proteome</keyword>
<evidence type="ECO:0000313" key="1">
    <source>
        <dbReference type="EMBL" id="KAK3772135.1"/>
    </source>
</evidence>
<dbReference type="Proteomes" id="UP001283361">
    <property type="component" value="Unassembled WGS sequence"/>
</dbReference>
<gene>
    <name evidence="1" type="ORF">RRG08_020978</name>
</gene>
<protein>
    <submittedName>
        <fullName evidence="1">Uncharacterized protein</fullName>
    </submittedName>
</protein>
<accession>A0AAE0ZMW3</accession>
<dbReference type="AlphaFoldDB" id="A0AAE0ZMW3"/>
<reference evidence="1" key="1">
    <citation type="journal article" date="2023" name="G3 (Bethesda)">
        <title>A reference genome for the long-term kleptoplast-retaining sea slug Elysia crispata morphotype clarki.</title>
        <authorList>
            <person name="Eastman K.E."/>
            <person name="Pendleton A.L."/>
            <person name="Shaikh M.A."/>
            <person name="Suttiyut T."/>
            <person name="Ogas R."/>
            <person name="Tomko P."/>
            <person name="Gavelis G."/>
            <person name="Widhalm J.R."/>
            <person name="Wisecaver J.H."/>
        </authorList>
    </citation>
    <scope>NUCLEOTIDE SEQUENCE</scope>
    <source>
        <strain evidence="1">ECLA1</strain>
    </source>
</reference>
<proteinExistence type="predicted"/>
<sequence>MFIVSWHYPLLLLARQRRRSCRLLANSASNSWGGMSNIAPVGVITIVTAQGYLNGEQSNVRVSKELSRVVSSWREPVQTILPATKVPKVKYRLYSYSDGLFNVSGQRTRDLDLELLFLLKGGEEIKQARPRCPAVRTLWSADWCRVGWLTSLNYSFLGIAVSLSRNLPYLCSFSTNCSTFSLVFSLASPAASEDLSEKNRPLLGPAAASLRILSEVEESLSLDSPDIVDADQRSQGKGQVINKSCTAADQWSQGNGQVIRAAPRLTRGQRVKVKLSTARLTSGQRIKHGAESHGRLPAYQLLEASLQNCCDNKVTHQNTGLGSIAQHQDAQAPGTLSKYVSNISAHTSRATREPLNYAKSGSRSNINTQRSPKAKLIRHEDVERRTRRDSYSCVTGRDSYSCVTGRDSYSCVTGRDSYSCVTGRDSYSCVTGRDSYSCVTGRDSYSCVTLSDTALISHHWLDEVSYLEGESALLRHARRNTHCTVQPEGGPGEIGLTTDGGCGNS</sequence>
<dbReference type="EMBL" id="JAWDGP010003657">
    <property type="protein sequence ID" value="KAK3772135.1"/>
    <property type="molecule type" value="Genomic_DNA"/>
</dbReference>